<dbReference type="InterPro" id="IPR029787">
    <property type="entry name" value="Nucleotide_cyclase"/>
</dbReference>
<sequence length="456" mass="50395">MRLMEAISRTEGIPVMGGGIPQQLLYIDTPGQSRERASQLLQASGDYHLLQTPSLPEGMRLLAEEDFALVLLGAGILEADWRDHVSLVRTLTQWSPVIVLMDTRSETATRPVIEAGADDCLEIAGLTPELLRHSIRGAVLRGNRWRIGRTTRIQTAGSSASRNTPRFPDRAILDAIGDALLVVDEQDRLIHMNTSGETLLQLSRMQALGRPLHALVTLTSDEFGVEVDPLTLSGKRPAVSQLLFLTLPDGSRRPAQCSTWPLSASAHPGQAGRVLQIHDVSEIYKRLQKASYDASHDPLTGVLNRREICRRIGRALSLAREHDLEHSLIYFDLDGFKQVNDLLGHPAGDRLLREITRMLLDTLRGRDSIGRLGGDEFVLLLEYCSIEDAIEVADKIRDLIRGIRLEDHKTPRVSASISVVPVKTTSADVDTVLREADRACYQAKRRGKDCVEVAAC</sequence>
<dbReference type="Pfam" id="PF08448">
    <property type="entry name" value="PAS_4"/>
    <property type="match status" value="1"/>
</dbReference>
<dbReference type="PROSITE" id="PS50112">
    <property type="entry name" value="PAS"/>
    <property type="match status" value="1"/>
</dbReference>
<dbReference type="InterPro" id="IPR000014">
    <property type="entry name" value="PAS"/>
</dbReference>
<dbReference type="GO" id="GO:0052621">
    <property type="term" value="F:diguanylate cyclase activity"/>
    <property type="evidence" value="ECO:0007669"/>
    <property type="project" value="UniProtKB-EC"/>
</dbReference>
<feature type="domain" description="GGDEF" evidence="5">
    <location>
        <begin position="324"/>
        <end position="456"/>
    </location>
</feature>
<evidence type="ECO:0000259" key="4">
    <source>
        <dbReference type="PROSITE" id="PS50112"/>
    </source>
</evidence>
<protein>
    <recommendedName>
        <fullName evidence="2">diguanylate cyclase</fullName>
        <ecNumber evidence="2">2.7.7.65</ecNumber>
    </recommendedName>
</protein>
<evidence type="ECO:0000313" key="7">
    <source>
        <dbReference type="Proteomes" id="UP000287798"/>
    </source>
</evidence>
<dbReference type="SUPFAM" id="SSF55785">
    <property type="entry name" value="PYP-like sensor domain (PAS domain)"/>
    <property type="match status" value="1"/>
</dbReference>
<dbReference type="InterPro" id="IPR013656">
    <property type="entry name" value="PAS_4"/>
</dbReference>
<evidence type="ECO:0000256" key="2">
    <source>
        <dbReference type="ARBA" id="ARBA00012528"/>
    </source>
</evidence>
<dbReference type="EC" id="2.7.7.65" evidence="2"/>
<dbReference type="InterPro" id="IPR035965">
    <property type="entry name" value="PAS-like_dom_sf"/>
</dbReference>
<dbReference type="Proteomes" id="UP000287798">
    <property type="component" value="Unassembled WGS sequence"/>
</dbReference>
<evidence type="ECO:0000256" key="1">
    <source>
        <dbReference type="ARBA" id="ARBA00001946"/>
    </source>
</evidence>
<dbReference type="SMART" id="SM00267">
    <property type="entry name" value="GGDEF"/>
    <property type="match status" value="1"/>
</dbReference>
<evidence type="ECO:0000313" key="6">
    <source>
        <dbReference type="EMBL" id="RRQ22344.1"/>
    </source>
</evidence>
<dbReference type="SUPFAM" id="SSF52172">
    <property type="entry name" value="CheY-like"/>
    <property type="match status" value="1"/>
</dbReference>
<dbReference type="NCBIfam" id="TIGR00229">
    <property type="entry name" value="sensory_box"/>
    <property type="match status" value="1"/>
</dbReference>
<gene>
    <name evidence="6" type="ORF">D6C00_10545</name>
</gene>
<keyword evidence="7" id="KW-1185">Reference proteome</keyword>
<organism evidence="6 7">
    <name type="scientific">Thiohalobacter thiocyanaticus</name>
    <dbReference type="NCBI Taxonomy" id="585455"/>
    <lineage>
        <taxon>Bacteria</taxon>
        <taxon>Pseudomonadati</taxon>
        <taxon>Pseudomonadota</taxon>
        <taxon>Gammaproteobacteria</taxon>
        <taxon>Thiohalobacterales</taxon>
        <taxon>Thiohalobacteraceae</taxon>
        <taxon>Thiohalobacter</taxon>
    </lineage>
</organism>
<dbReference type="InterPro" id="IPR011006">
    <property type="entry name" value="CheY-like_superfamily"/>
</dbReference>
<dbReference type="NCBIfam" id="TIGR00254">
    <property type="entry name" value="GGDEF"/>
    <property type="match status" value="1"/>
</dbReference>
<comment type="cofactor">
    <cofactor evidence="1">
        <name>Mg(2+)</name>
        <dbReference type="ChEBI" id="CHEBI:18420"/>
    </cofactor>
</comment>
<reference evidence="6 7" key="1">
    <citation type="journal article" date="2010" name="Int. J. Syst. Evol. Microbiol.">
        <title>Thiohalobacter thiocyanaticus gen. nov., sp. nov., a moderately halophilic, sulfur-oxidizing gammaproteobacterium from hypersaline lakes, that utilizes thiocyanate.</title>
        <authorList>
            <person name="Sorokin D.Y."/>
            <person name="Kovaleva O.L."/>
            <person name="Tourova T.P."/>
            <person name="Muyzer G."/>
        </authorList>
    </citation>
    <scope>NUCLEOTIDE SEQUENCE [LARGE SCALE GENOMIC DNA]</scope>
    <source>
        <strain evidence="6 7">Hrh1</strain>
    </source>
</reference>
<dbReference type="AlphaFoldDB" id="A0A426QKP0"/>
<proteinExistence type="predicted"/>
<dbReference type="PROSITE" id="PS50887">
    <property type="entry name" value="GGDEF"/>
    <property type="match status" value="1"/>
</dbReference>
<feature type="domain" description="PAS" evidence="4">
    <location>
        <begin position="170"/>
        <end position="222"/>
    </location>
</feature>
<dbReference type="EMBL" id="QZMU01000001">
    <property type="protein sequence ID" value="RRQ22344.1"/>
    <property type="molecule type" value="Genomic_DNA"/>
</dbReference>
<dbReference type="Gene3D" id="3.40.50.2300">
    <property type="match status" value="1"/>
</dbReference>
<accession>A0A426QKP0</accession>
<comment type="catalytic activity">
    <reaction evidence="3">
        <text>2 GTP = 3',3'-c-di-GMP + 2 diphosphate</text>
        <dbReference type="Rhea" id="RHEA:24898"/>
        <dbReference type="ChEBI" id="CHEBI:33019"/>
        <dbReference type="ChEBI" id="CHEBI:37565"/>
        <dbReference type="ChEBI" id="CHEBI:58805"/>
        <dbReference type="EC" id="2.7.7.65"/>
    </reaction>
</comment>
<dbReference type="PANTHER" id="PTHR45138:SF9">
    <property type="entry name" value="DIGUANYLATE CYCLASE DGCM-RELATED"/>
    <property type="match status" value="1"/>
</dbReference>
<name>A0A426QKP0_9GAMM</name>
<dbReference type="Gene3D" id="3.30.450.20">
    <property type="entry name" value="PAS domain"/>
    <property type="match status" value="1"/>
</dbReference>
<dbReference type="InterPro" id="IPR000160">
    <property type="entry name" value="GGDEF_dom"/>
</dbReference>
<dbReference type="Pfam" id="PF00990">
    <property type="entry name" value="GGDEF"/>
    <property type="match status" value="1"/>
</dbReference>
<dbReference type="Gene3D" id="3.30.70.270">
    <property type="match status" value="1"/>
</dbReference>
<evidence type="ECO:0000259" key="5">
    <source>
        <dbReference type="PROSITE" id="PS50887"/>
    </source>
</evidence>
<dbReference type="InterPro" id="IPR050469">
    <property type="entry name" value="Diguanylate_Cyclase"/>
</dbReference>
<dbReference type="SUPFAM" id="SSF55073">
    <property type="entry name" value="Nucleotide cyclase"/>
    <property type="match status" value="1"/>
</dbReference>
<dbReference type="FunFam" id="3.30.70.270:FF:000001">
    <property type="entry name" value="Diguanylate cyclase domain protein"/>
    <property type="match status" value="1"/>
</dbReference>
<dbReference type="InterPro" id="IPR043128">
    <property type="entry name" value="Rev_trsase/Diguanyl_cyclase"/>
</dbReference>
<dbReference type="CDD" id="cd01949">
    <property type="entry name" value="GGDEF"/>
    <property type="match status" value="1"/>
</dbReference>
<evidence type="ECO:0000256" key="3">
    <source>
        <dbReference type="ARBA" id="ARBA00034247"/>
    </source>
</evidence>
<comment type="caution">
    <text evidence="6">The sequence shown here is derived from an EMBL/GenBank/DDBJ whole genome shotgun (WGS) entry which is preliminary data.</text>
</comment>
<dbReference type="PANTHER" id="PTHR45138">
    <property type="entry name" value="REGULATORY COMPONENTS OF SENSORY TRANSDUCTION SYSTEM"/>
    <property type="match status" value="1"/>
</dbReference>